<evidence type="ECO:0000256" key="2">
    <source>
        <dbReference type="RuleBase" id="RU000363"/>
    </source>
</evidence>
<organism evidence="3">
    <name type="scientific">uncultured bacterium Contig1552</name>
    <dbReference type="NCBI Taxonomy" id="1393454"/>
    <lineage>
        <taxon>Bacteria</taxon>
        <taxon>environmental samples</taxon>
    </lineage>
</organism>
<evidence type="ECO:0000313" key="3">
    <source>
        <dbReference type="EMBL" id="AHF25100.1"/>
    </source>
</evidence>
<protein>
    <submittedName>
        <fullName evidence="3">Short-chain dehydrogenase/reductase SDR</fullName>
    </submittedName>
</protein>
<dbReference type="Gene3D" id="3.40.50.720">
    <property type="entry name" value="NAD(P)-binding Rossmann-like Domain"/>
    <property type="match status" value="1"/>
</dbReference>
<dbReference type="AlphaFoldDB" id="W0FQ16"/>
<comment type="similarity">
    <text evidence="1 2">Belongs to the short-chain dehydrogenases/reductases (SDR) family.</text>
</comment>
<dbReference type="CDD" id="cd05233">
    <property type="entry name" value="SDR_c"/>
    <property type="match status" value="1"/>
</dbReference>
<dbReference type="SUPFAM" id="SSF51735">
    <property type="entry name" value="NAD(P)-binding Rossmann-fold domains"/>
    <property type="match status" value="1"/>
</dbReference>
<name>W0FQ16_9BACT</name>
<dbReference type="PANTHER" id="PTHR42879:SF2">
    <property type="entry name" value="3-OXOACYL-[ACYL-CARRIER-PROTEIN] REDUCTASE FABG"/>
    <property type="match status" value="1"/>
</dbReference>
<dbReference type="PANTHER" id="PTHR42879">
    <property type="entry name" value="3-OXOACYL-(ACYL-CARRIER-PROTEIN) REDUCTASE"/>
    <property type="match status" value="1"/>
</dbReference>
<dbReference type="InterPro" id="IPR002347">
    <property type="entry name" value="SDR_fam"/>
</dbReference>
<dbReference type="PRINTS" id="PR00080">
    <property type="entry name" value="SDRFAMILY"/>
</dbReference>
<sequence length="244" mass="26122">MLDLKGKWVLVTGASRGIGRLAAKTMAMNGCNIILQSRNVEHTASLEEELKALGAKVHSFAADLNDIPSVLKMFEEVDALGVDVDVVLNNAGLQIAYRTDYYQTPAEDYTVSFNVNTIAPAMICYHFLPKMISRGFGRIVNTTSGIDKEPEQAGYSAAKAALDKITKDMASRLGDTGVTINLVDPGWCRTDLGGPNAPNAPESAIPGVVIGAFTSDNVNGVILHAQDYSGMDLKTATERINSEN</sequence>
<dbReference type="InterPro" id="IPR036291">
    <property type="entry name" value="NAD(P)-bd_dom_sf"/>
</dbReference>
<dbReference type="InterPro" id="IPR050259">
    <property type="entry name" value="SDR"/>
</dbReference>
<proteinExistence type="inferred from homology"/>
<evidence type="ECO:0000256" key="1">
    <source>
        <dbReference type="ARBA" id="ARBA00006484"/>
    </source>
</evidence>
<dbReference type="Pfam" id="PF00106">
    <property type="entry name" value="adh_short"/>
    <property type="match status" value="1"/>
</dbReference>
<dbReference type="PRINTS" id="PR00081">
    <property type="entry name" value="GDHRDH"/>
</dbReference>
<reference evidence="3" key="1">
    <citation type="journal article" date="2013" name="PLoS ONE">
        <title>Metagenomic insights into the carbohydrate-active enzymes carried by the microorganisms adhering to solid digesta in the rumen of cows.</title>
        <authorList>
            <person name="Wang L."/>
            <person name="Hatem A."/>
            <person name="Catalyurek U.V."/>
            <person name="Morrison M."/>
            <person name="Yu Z."/>
        </authorList>
    </citation>
    <scope>NUCLEOTIDE SEQUENCE</scope>
</reference>
<accession>W0FQ16</accession>
<dbReference type="EMBL" id="KC246819">
    <property type="protein sequence ID" value="AHF25100.1"/>
    <property type="molecule type" value="Genomic_DNA"/>
</dbReference>